<feature type="binding site" evidence="8">
    <location>
        <position position="201"/>
    </location>
    <ligand>
        <name>a divalent metal cation</name>
        <dbReference type="ChEBI" id="CHEBI:60240"/>
        <label>2</label>
        <note>catalytic</note>
    </ligand>
</feature>
<feature type="binding site" evidence="8">
    <location>
        <position position="278"/>
    </location>
    <ligand>
        <name>substrate</name>
    </ligand>
</feature>
<comment type="cofactor">
    <cofactor evidence="8">
        <name>Co(2+)</name>
        <dbReference type="ChEBI" id="CHEBI:48828"/>
    </cofactor>
    <cofactor evidence="8">
        <name>Zn(2+)</name>
        <dbReference type="ChEBI" id="CHEBI:29105"/>
    </cofactor>
    <cofactor evidence="8">
        <name>Mn(2+)</name>
        <dbReference type="ChEBI" id="CHEBI:29035"/>
    </cofactor>
    <cofactor evidence="8">
        <name>Fe(2+)</name>
        <dbReference type="ChEBI" id="CHEBI:29033"/>
    </cofactor>
    <text evidence="8">Binds 2 divalent metal cations per subunit. Has a high-affinity and a low affinity metal-binding site. The true nature of the physiological cofactor is under debate. The enzyme is active with cobalt, zinc, manganese or divalent iron ions. Most likely, methionine aminopeptidases function as mononuclear Fe(2+)-metalloproteases under physiological conditions, and the catalytically relevant metal-binding site has been assigned to the histidine-containing high-affinity site.</text>
</comment>
<feature type="binding site" evidence="8">
    <location>
        <position position="170"/>
    </location>
    <ligand>
        <name>substrate</name>
    </ligand>
</feature>
<dbReference type="HAMAP" id="MF_03175">
    <property type="entry name" value="MetAP_2_euk"/>
    <property type="match status" value="1"/>
</dbReference>
<name>A0ABR2IEH5_9EUKA</name>
<keyword evidence="6 8" id="KW-0479">Metal-binding</keyword>
<comment type="caution">
    <text evidence="12">The sequence shown here is derived from an EMBL/GenBank/DDBJ whole genome shotgun (WGS) entry which is preliminary data.</text>
</comment>
<comment type="function">
    <text evidence="8 9">Cotranslationally removes the N-terminal methionine from nascent proteins. The N-terminal methionine is often cleaved when the second residue in the primary sequence is small and uncharged (Met-Ala-, Cys, Gly, Pro, Ser, Thr, or Val).</text>
</comment>
<proteinExistence type="inferred from homology"/>
<evidence type="ECO:0000256" key="2">
    <source>
        <dbReference type="ARBA" id="ARBA00001936"/>
    </source>
</evidence>
<dbReference type="EC" id="3.4.11.18" evidence="8"/>
<evidence type="ECO:0000259" key="11">
    <source>
        <dbReference type="Pfam" id="PF00557"/>
    </source>
</evidence>
<feature type="domain" description="Peptidase M24" evidence="11">
    <location>
        <begin position="107"/>
        <end position="305"/>
    </location>
</feature>
<dbReference type="Pfam" id="PF00557">
    <property type="entry name" value="Peptidase_M24"/>
    <property type="match status" value="1"/>
</dbReference>
<evidence type="ECO:0000313" key="12">
    <source>
        <dbReference type="EMBL" id="KAK8860922.1"/>
    </source>
</evidence>
<evidence type="ECO:0000256" key="5">
    <source>
        <dbReference type="ARBA" id="ARBA00022670"/>
    </source>
</evidence>
<dbReference type="SUPFAM" id="SSF55920">
    <property type="entry name" value="Creatinase/aminopeptidase"/>
    <property type="match status" value="1"/>
</dbReference>
<dbReference type="PANTHER" id="PTHR45777">
    <property type="entry name" value="METHIONINE AMINOPEPTIDASE 2"/>
    <property type="match status" value="1"/>
</dbReference>
<dbReference type="InterPro" id="IPR036005">
    <property type="entry name" value="Creatinase/aminopeptidase-like"/>
</dbReference>
<feature type="binding site" evidence="8">
    <location>
        <position position="190"/>
    </location>
    <ligand>
        <name>a divalent metal cation</name>
        <dbReference type="ChEBI" id="CHEBI:60240"/>
        <label>1</label>
    </ligand>
</feature>
<dbReference type="Gene3D" id="1.10.10.10">
    <property type="entry name" value="Winged helix-like DNA-binding domain superfamily/Winged helix DNA-binding domain"/>
    <property type="match status" value="1"/>
</dbReference>
<keyword evidence="8" id="KW-0963">Cytoplasm</keyword>
<dbReference type="InterPro" id="IPR002468">
    <property type="entry name" value="Pept_M24A_MAP2"/>
</dbReference>
<dbReference type="InterPro" id="IPR036388">
    <property type="entry name" value="WH-like_DNA-bd_sf"/>
</dbReference>
<evidence type="ECO:0000313" key="13">
    <source>
        <dbReference type="Proteomes" id="UP001470230"/>
    </source>
</evidence>
<comment type="catalytic activity">
    <reaction evidence="1 8 9">
        <text>Release of N-terminal amino acids, preferentially methionine, from peptides and arylamides.</text>
        <dbReference type="EC" id="3.4.11.18"/>
    </reaction>
</comment>
<gene>
    <name evidence="12" type="ORF">M9Y10_012614</name>
</gene>
<keyword evidence="4 8" id="KW-0031">Aminopeptidase</keyword>
<dbReference type="PRINTS" id="PR00599">
    <property type="entry name" value="MAPEPTIDASE"/>
</dbReference>
<sequence>MPGKRGKGQQKKAEEMNEDDELAFLQAAAQANQEKKKQAQAEAQDVKKEEKVDLPNLPEKPSVSFPDRKFPEMEIQEYNGNNGYRTTSEELKQVERLEYMETVVPDLREGAEVHRRVRRWAMENVIKPGVNLYEMCSQIEEAVRRLTGYQPVTRGLAFPCGCSLNNCAAHYTPNYNDGRVLKNDDVMKIDFGVNINGNIIDSAFTVCFDPKFEPLLQASRDATNTGIKTAGIDVRLCDIGDAINEVFDAASYEINGKTYQVKPVSNLSGHLMAPYTIHAGKSIPICRGGSAEKMVEGELYACETFATTGKGRVHSLGDNLSHYMVSPNPPTPRTPNQRKLLKTLQENFSTLAFCPRFIDHIGEKKYQLDLRQLVECHAVHDYPSLSDVKGCHVTQFEHSFILLPTHKEILSRGDDY</sequence>
<dbReference type="Proteomes" id="UP001470230">
    <property type="component" value="Unassembled WGS sequence"/>
</dbReference>
<evidence type="ECO:0000256" key="6">
    <source>
        <dbReference type="ARBA" id="ARBA00022723"/>
    </source>
</evidence>
<dbReference type="NCBIfam" id="TIGR00501">
    <property type="entry name" value="met_pdase_II"/>
    <property type="match status" value="1"/>
</dbReference>
<feature type="compositionally biased region" description="Basic and acidic residues" evidence="10">
    <location>
        <begin position="33"/>
        <end position="53"/>
    </location>
</feature>
<comment type="similarity">
    <text evidence="8">Belongs to the peptidase M24A family. Methionine aminopeptidase eukaryotic type 2 subfamily.</text>
</comment>
<keyword evidence="7 8" id="KW-0378">Hydrolase</keyword>
<dbReference type="CDD" id="cd01088">
    <property type="entry name" value="MetAP2"/>
    <property type="match status" value="1"/>
</dbReference>
<evidence type="ECO:0000256" key="3">
    <source>
        <dbReference type="ARBA" id="ARBA00001954"/>
    </source>
</evidence>
<dbReference type="SUPFAM" id="SSF46785">
    <property type="entry name" value="Winged helix' DNA-binding domain"/>
    <property type="match status" value="1"/>
</dbReference>
<keyword evidence="5 8" id="KW-0645">Protease</keyword>
<evidence type="ECO:0000256" key="4">
    <source>
        <dbReference type="ARBA" id="ARBA00022438"/>
    </source>
</evidence>
<organism evidence="12 13">
    <name type="scientific">Tritrichomonas musculus</name>
    <dbReference type="NCBI Taxonomy" id="1915356"/>
    <lineage>
        <taxon>Eukaryota</taxon>
        <taxon>Metamonada</taxon>
        <taxon>Parabasalia</taxon>
        <taxon>Tritrichomonadida</taxon>
        <taxon>Tritrichomonadidae</taxon>
        <taxon>Tritrichomonas</taxon>
    </lineage>
</organism>
<dbReference type="EMBL" id="JAPFFF010000018">
    <property type="protein sequence ID" value="KAK8860922.1"/>
    <property type="molecule type" value="Genomic_DNA"/>
</dbReference>
<dbReference type="Gene3D" id="3.90.230.10">
    <property type="entry name" value="Creatinase/methionine aminopeptidase superfamily"/>
    <property type="match status" value="1"/>
</dbReference>
<dbReference type="PANTHER" id="PTHR45777:SF2">
    <property type="entry name" value="METHIONINE AMINOPEPTIDASE 2"/>
    <property type="match status" value="1"/>
</dbReference>
<evidence type="ECO:0000256" key="8">
    <source>
        <dbReference type="HAMAP-Rule" id="MF_03175"/>
    </source>
</evidence>
<keyword evidence="13" id="KW-1185">Reference proteome</keyword>
<dbReference type="InterPro" id="IPR000994">
    <property type="entry name" value="Pept_M24"/>
</dbReference>
<reference evidence="12 13" key="1">
    <citation type="submission" date="2024-04" db="EMBL/GenBank/DDBJ databases">
        <title>Tritrichomonas musculus Genome.</title>
        <authorList>
            <person name="Alves-Ferreira E."/>
            <person name="Grigg M."/>
            <person name="Lorenzi H."/>
            <person name="Galac M."/>
        </authorList>
    </citation>
    <scope>NUCLEOTIDE SEQUENCE [LARGE SCALE GENOMIC DNA]</scope>
    <source>
        <strain evidence="12 13">EAF2021</strain>
    </source>
</reference>
<feature type="binding site" evidence="8">
    <location>
        <position position="201"/>
    </location>
    <ligand>
        <name>a divalent metal cation</name>
        <dbReference type="ChEBI" id="CHEBI:60240"/>
        <label>1</label>
    </ligand>
</feature>
<dbReference type="GO" id="GO:0004177">
    <property type="term" value="F:aminopeptidase activity"/>
    <property type="evidence" value="ECO:0007669"/>
    <property type="project" value="UniProtKB-KW"/>
</dbReference>
<feature type="compositionally biased region" description="Basic residues" evidence="10">
    <location>
        <begin position="1"/>
        <end position="10"/>
    </location>
</feature>
<evidence type="ECO:0000256" key="7">
    <source>
        <dbReference type="ARBA" id="ARBA00022801"/>
    </source>
</evidence>
<comment type="cofactor">
    <cofactor evidence="2">
        <name>Mn(2+)</name>
        <dbReference type="ChEBI" id="CHEBI:29035"/>
    </cofactor>
</comment>
<comment type="subcellular location">
    <subcellularLocation>
        <location evidence="8">Cytoplasm</location>
    </subcellularLocation>
</comment>
<dbReference type="InterPro" id="IPR001714">
    <property type="entry name" value="Pept_M24_MAP"/>
</dbReference>
<feature type="binding site" evidence="8">
    <location>
        <position position="270"/>
    </location>
    <ligand>
        <name>a divalent metal cation</name>
        <dbReference type="ChEBI" id="CHEBI:60240"/>
        <label>2</label>
        <note>catalytic</note>
    </ligand>
</feature>
<feature type="compositionally biased region" description="Low complexity" evidence="10">
    <location>
        <begin position="23"/>
        <end position="32"/>
    </location>
</feature>
<feature type="binding site" evidence="8">
    <location>
        <position position="303"/>
    </location>
    <ligand>
        <name>a divalent metal cation</name>
        <dbReference type="ChEBI" id="CHEBI:60240"/>
        <label>2</label>
        <note>catalytic</note>
    </ligand>
</feature>
<dbReference type="InterPro" id="IPR050247">
    <property type="entry name" value="Met_Aminopeptidase_Type2"/>
</dbReference>
<comment type="cofactor">
    <cofactor evidence="3">
        <name>Fe(2+)</name>
        <dbReference type="ChEBI" id="CHEBI:29033"/>
    </cofactor>
</comment>
<evidence type="ECO:0000256" key="10">
    <source>
        <dbReference type="SAM" id="MobiDB-lite"/>
    </source>
</evidence>
<accession>A0ABR2IEH5</accession>
<dbReference type="InterPro" id="IPR036390">
    <property type="entry name" value="WH_DNA-bd_sf"/>
</dbReference>
<evidence type="ECO:0000256" key="9">
    <source>
        <dbReference type="RuleBase" id="RU003653"/>
    </source>
</evidence>
<feature type="binding site" evidence="8">
    <location>
        <position position="397"/>
    </location>
    <ligand>
        <name>a divalent metal cation</name>
        <dbReference type="ChEBI" id="CHEBI:60240"/>
        <label>2</label>
        <note>catalytic</note>
    </ligand>
</feature>
<evidence type="ECO:0000256" key="1">
    <source>
        <dbReference type="ARBA" id="ARBA00000294"/>
    </source>
</evidence>
<feature type="binding site" evidence="8">
    <location>
        <position position="397"/>
    </location>
    <ligand>
        <name>a divalent metal cation</name>
        <dbReference type="ChEBI" id="CHEBI:60240"/>
        <label>1</label>
    </ligand>
</feature>
<protein>
    <recommendedName>
        <fullName evidence="8">Methionine aminopeptidase 2</fullName>
        <shortName evidence="8">MAP 2</shortName>
        <shortName evidence="8">MetAP 2</shortName>
        <ecNumber evidence="8">3.4.11.18</ecNumber>
    </recommendedName>
    <alternativeName>
        <fullName evidence="8">Peptidase M</fullName>
    </alternativeName>
</protein>
<feature type="region of interest" description="Disordered" evidence="10">
    <location>
        <begin position="1"/>
        <end position="67"/>
    </location>
</feature>